<feature type="transmembrane region" description="Helical" evidence="6">
    <location>
        <begin position="20"/>
        <end position="43"/>
    </location>
</feature>
<evidence type="ECO:0000256" key="3">
    <source>
        <dbReference type="ARBA" id="ARBA00022989"/>
    </source>
</evidence>
<dbReference type="AlphaFoldDB" id="A0A1B9GV55"/>
<evidence type="ECO:0000259" key="7">
    <source>
        <dbReference type="PROSITE" id="PS50850"/>
    </source>
</evidence>
<dbReference type="InterPro" id="IPR011701">
    <property type="entry name" value="MFS"/>
</dbReference>
<proteinExistence type="predicted"/>
<reference evidence="9" key="2">
    <citation type="submission" date="2013-12" db="EMBL/GenBank/DDBJ databases">
        <title>Evolution of pathogenesis and genome organization in the Tremellales.</title>
        <authorList>
            <person name="Cuomo C."/>
            <person name="Litvintseva A."/>
            <person name="Heitman J."/>
            <person name="Chen Y."/>
            <person name="Sun S."/>
            <person name="Springer D."/>
            <person name="Dromer F."/>
            <person name="Young S."/>
            <person name="Zeng Q."/>
            <person name="Chapman S."/>
            <person name="Gujja S."/>
            <person name="Saif S."/>
            <person name="Birren B."/>
        </authorList>
    </citation>
    <scope>NUCLEOTIDE SEQUENCE [LARGE SCALE GENOMIC DNA]</scope>
    <source>
        <strain evidence="9">BCC8398</strain>
    </source>
</reference>
<feature type="transmembrane region" description="Helical" evidence="6">
    <location>
        <begin position="221"/>
        <end position="241"/>
    </location>
</feature>
<dbReference type="Gene3D" id="1.20.1250.20">
    <property type="entry name" value="MFS general substrate transporter like domains"/>
    <property type="match status" value="2"/>
</dbReference>
<feature type="transmembrane region" description="Helical" evidence="6">
    <location>
        <begin position="291"/>
        <end position="311"/>
    </location>
</feature>
<gene>
    <name evidence="8" type="ORF">I316_03455</name>
</gene>
<dbReference type="GO" id="GO:0015174">
    <property type="term" value="F:basic amino acid transmembrane transporter activity"/>
    <property type="evidence" value="ECO:0007669"/>
    <property type="project" value="TreeGrafter"/>
</dbReference>
<dbReference type="GO" id="GO:0000329">
    <property type="term" value="C:fungal-type vacuole membrane"/>
    <property type="evidence" value="ECO:0007669"/>
    <property type="project" value="TreeGrafter"/>
</dbReference>
<dbReference type="InterPro" id="IPR036259">
    <property type="entry name" value="MFS_trans_sf"/>
</dbReference>
<feature type="transmembrane region" description="Helical" evidence="6">
    <location>
        <begin position="181"/>
        <end position="200"/>
    </location>
</feature>
<feature type="transmembrane region" description="Helical" evidence="6">
    <location>
        <begin position="391"/>
        <end position="413"/>
    </location>
</feature>
<dbReference type="PROSITE" id="PS50850">
    <property type="entry name" value="MFS"/>
    <property type="match status" value="1"/>
</dbReference>
<feature type="transmembrane region" description="Helical" evidence="6">
    <location>
        <begin position="253"/>
        <end position="270"/>
    </location>
</feature>
<comment type="subcellular location">
    <subcellularLocation>
        <location evidence="1">Membrane</location>
        <topology evidence="1">Multi-pass membrane protein</topology>
    </subcellularLocation>
</comment>
<sequence length="568" mass="61041">MSERTALLRKARKRREEAGFMSRLDYFLVFPALLSNTFIAAFESTIAASTQSSIGADFNASDNIAWVATSYMIVSTALSPLYGRASDLFGRTVVFVFAVSVFSLGCLACGLSQSLGQMIAARVFCGIGGAGLITAAQACTWDILPFRLRPLYQGFNNTIYGLGGALGASLGGFLADTIGWRFAYFFPVPLGLFAITVFLSKVRPKILELRAGEKPSLSVSDIDYIGSLLLMTAITLLMVVVNLGGDEIPWRSPWIPALIALVILFSAVFFRHEKRVTLPVLPLKLLANRHMASLVGLNFFGSMAITGSLYLIPLFFQSTLLTSAAVASRRLLFPTLAAPIGSVLTGIFLHRYRSKAYLSQRLGAFILFGGTLALLSLSLQDNSNKGEWAFGIHLLWVHFGMGICFISSLMNILDSAGSDHAAASSMVFLIRSLGSVIGISGSQAVFQNVLQHQLINNITGPHSKKTIRAIRSSLSYLHGLGPDLQQAAIRAYEVASQASFAFLAIVAGIGFVALLGGIGAETYAEVNNSYISIRQDDGQQYGPADGDDDDDDEPETEPPLAEGLPAIE</sequence>
<protein>
    <recommendedName>
        <fullName evidence="7">Major facilitator superfamily (MFS) profile domain-containing protein</fullName>
    </recommendedName>
</protein>
<evidence type="ECO:0000313" key="8">
    <source>
        <dbReference type="EMBL" id="OCF34908.1"/>
    </source>
</evidence>
<dbReference type="Proteomes" id="UP000092666">
    <property type="component" value="Unassembled WGS sequence"/>
</dbReference>
<dbReference type="EMBL" id="KV700123">
    <property type="protein sequence ID" value="OCF34908.1"/>
    <property type="molecule type" value="Genomic_DNA"/>
</dbReference>
<evidence type="ECO:0000256" key="1">
    <source>
        <dbReference type="ARBA" id="ARBA00004141"/>
    </source>
</evidence>
<feature type="transmembrane region" description="Helical" evidence="6">
    <location>
        <begin position="119"/>
        <end position="143"/>
    </location>
</feature>
<keyword evidence="9" id="KW-1185">Reference proteome</keyword>
<feature type="transmembrane region" description="Helical" evidence="6">
    <location>
        <begin position="155"/>
        <end position="175"/>
    </location>
</feature>
<keyword evidence="2 6" id="KW-0812">Transmembrane</keyword>
<evidence type="ECO:0000256" key="4">
    <source>
        <dbReference type="ARBA" id="ARBA00023136"/>
    </source>
</evidence>
<evidence type="ECO:0000256" key="6">
    <source>
        <dbReference type="SAM" id="Phobius"/>
    </source>
</evidence>
<dbReference type="SUPFAM" id="SSF103473">
    <property type="entry name" value="MFS general substrate transporter"/>
    <property type="match status" value="1"/>
</dbReference>
<evidence type="ECO:0000256" key="2">
    <source>
        <dbReference type="ARBA" id="ARBA00022692"/>
    </source>
</evidence>
<keyword evidence="4 6" id="KW-0472">Membrane</keyword>
<reference evidence="8 9" key="1">
    <citation type="submission" date="2013-07" db="EMBL/GenBank/DDBJ databases">
        <title>The Genome Sequence of Cryptococcus heveanensis BCC8398.</title>
        <authorList>
            <consortium name="The Broad Institute Genome Sequencing Platform"/>
            <person name="Cuomo C."/>
            <person name="Litvintseva A."/>
            <person name="Chen Y."/>
            <person name="Heitman J."/>
            <person name="Sun S."/>
            <person name="Springer D."/>
            <person name="Dromer F."/>
            <person name="Young S.K."/>
            <person name="Zeng Q."/>
            <person name="Gargeya S."/>
            <person name="Fitzgerald M."/>
            <person name="Abouelleil A."/>
            <person name="Alvarado L."/>
            <person name="Berlin A.M."/>
            <person name="Chapman S.B."/>
            <person name="Dewar J."/>
            <person name="Goldberg J."/>
            <person name="Griggs A."/>
            <person name="Gujja S."/>
            <person name="Hansen M."/>
            <person name="Howarth C."/>
            <person name="Imamovic A."/>
            <person name="Larimer J."/>
            <person name="McCowan C."/>
            <person name="Murphy C."/>
            <person name="Pearson M."/>
            <person name="Priest M."/>
            <person name="Roberts A."/>
            <person name="Saif S."/>
            <person name="Shea T."/>
            <person name="Sykes S."/>
            <person name="Wortman J."/>
            <person name="Nusbaum C."/>
            <person name="Birren B."/>
        </authorList>
    </citation>
    <scope>NUCLEOTIDE SEQUENCE [LARGE SCALE GENOMIC DNA]</scope>
    <source>
        <strain evidence="8 9">BCC8398</strain>
    </source>
</reference>
<evidence type="ECO:0000256" key="5">
    <source>
        <dbReference type="SAM" id="MobiDB-lite"/>
    </source>
</evidence>
<feature type="domain" description="Major facilitator superfamily (MFS) profile" evidence="7">
    <location>
        <begin position="29"/>
        <end position="522"/>
    </location>
</feature>
<feature type="compositionally biased region" description="Acidic residues" evidence="5">
    <location>
        <begin position="545"/>
        <end position="556"/>
    </location>
</feature>
<feature type="transmembrane region" description="Helical" evidence="6">
    <location>
        <begin position="331"/>
        <end position="350"/>
    </location>
</feature>
<dbReference type="OrthoDB" id="3437016at2759"/>
<dbReference type="STRING" id="1296120.A0A1B9GV55"/>
<dbReference type="Pfam" id="PF07690">
    <property type="entry name" value="MFS_1"/>
    <property type="match status" value="1"/>
</dbReference>
<accession>A0A1B9GV55</accession>
<feature type="transmembrane region" description="Helical" evidence="6">
    <location>
        <begin position="362"/>
        <end position="379"/>
    </location>
</feature>
<feature type="transmembrane region" description="Helical" evidence="6">
    <location>
        <begin position="63"/>
        <end position="82"/>
    </location>
</feature>
<feature type="transmembrane region" description="Helical" evidence="6">
    <location>
        <begin position="500"/>
        <end position="524"/>
    </location>
</feature>
<dbReference type="PANTHER" id="PTHR23501">
    <property type="entry name" value="MAJOR FACILITATOR SUPERFAMILY"/>
    <property type="match status" value="1"/>
</dbReference>
<feature type="region of interest" description="Disordered" evidence="5">
    <location>
        <begin position="534"/>
        <end position="568"/>
    </location>
</feature>
<organism evidence="8 9">
    <name type="scientific">Kwoniella heveanensis BCC8398</name>
    <dbReference type="NCBI Taxonomy" id="1296120"/>
    <lineage>
        <taxon>Eukaryota</taxon>
        <taxon>Fungi</taxon>
        <taxon>Dikarya</taxon>
        <taxon>Basidiomycota</taxon>
        <taxon>Agaricomycotina</taxon>
        <taxon>Tremellomycetes</taxon>
        <taxon>Tremellales</taxon>
        <taxon>Cryptococcaceae</taxon>
        <taxon>Kwoniella</taxon>
    </lineage>
</organism>
<name>A0A1B9GV55_9TREE</name>
<keyword evidence="3 6" id="KW-1133">Transmembrane helix</keyword>
<feature type="transmembrane region" description="Helical" evidence="6">
    <location>
        <begin position="94"/>
        <end position="113"/>
    </location>
</feature>
<dbReference type="PANTHER" id="PTHR23501:SF67">
    <property type="entry name" value="MFS MULTIDRUG EFFLUX TRANSPORTER (EUROFUNG)"/>
    <property type="match status" value="1"/>
</dbReference>
<dbReference type="InterPro" id="IPR020846">
    <property type="entry name" value="MFS_dom"/>
</dbReference>
<evidence type="ECO:0000313" key="9">
    <source>
        <dbReference type="Proteomes" id="UP000092666"/>
    </source>
</evidence>